<accession>A0A2T9J4M0</accession>
<sequence length="110" mass="11920">MGLNIAGVCPACQAGGVTFRWTRCFNRRAVTRCGKCGKALESRLSLVAYLLMIFYLQVWAIVGAIALFITVAGGAWLLACAILAAFYLTVVLPAKWLHSLDVRPYSPLAV</sequence>
<keyword evidence="1" id="KW-0472">Membrane</keyword>
<evidence type="ECO:0000313" key="2">
    <source>
        <dbReference type="EMBL" id="PVM75706.1"/>
    </source>
</evidence>
<keyword evidence="1" id="KW-0812">Transmembrane</keyword>
<protein>
    <recommendedName>
        <fullName evidence="4">DUF983 domain-containing protein</fullName>
    </recommendedName>
</protein>
<dbReference type="Proteomes" id="UP000244913">
    <property type="component" value="Unassembled WGS sequence"/>
</dbReference>
<keyword evidence="1" id="KW-1133">Transmembrane helix</keyword>
<proteinExistence type="predicted"/>
<name>A0A2T9J4M0_9CAUL</name>
<evidence type="ECO:0008006" key="4">
    <source>
        <dbReference type="Google" id="ProtNLM"/>
    </source>
</evidence>
<dbReference type="AlphaFoldDB" id="A0A2T9J4M0"/>
<gene>
    <name evidence="2" type="ORF">DDF65_18365</name>
</gene>
<evidence type="ECO:0000313" key="3">
    <source>
        <dbReference type="Proteomes" id="UP000244913"/>
    </source>
</evidence>
<keyword evidence="3" id="KW-1185">Reference proteome</keyword>
<comment type="caution">
    <text evidence="2">The sequence shown here is derived from an EMBL/GenBank/DDBJ whole genome shotgun (WGS) entry which is preliminary data.</text>
</comment>
<reference evidence="2 3" key="1">
    <citation type="submission" date="2018-04" db="EMBL/GenBank/DDBJ databases">
        <title>The genome sequence of Caulobacter sp. 736.</title>
        <authorList>
            <person name="Gao J."/>
            <person name="Sun J."/>
        </authorList>
    </citation>
    <scope>NUCLEOTIDE SEQUENCE [LARGE SCALE GENOMIC DNA]</scope>
    <source>
        <strain evidence="2 3">736</strain>
    </source>
</reference>
<organism evidence="2 3">
    <name type="scientific">Caulobacter radicis</name>
    <dbReference type="NCBI Taxonomy" id="2172650"/>
    <lineage>
        <taxon>Bacteria</taxon>
        <taxon>Pseudomonadati</taxon>
        <taxon>Pseudomonadota</taxon>
        <taxon>Alphaproteobacteria</taxon>
        <taxon>Caulobacterales</taxon>
        <taxon>Caulobacteraceae</taxon>
        <taxon>Caulobacter</taxon>
    </lineage>
</organism>
<feature type="transmembrane region" description="Helical" evidence="1">
    <location>
        <begin position="46"/>
        <end position="69"/>
    </location>
</feature>
<dbReference type="EMBL" id="QDKP01000053">
    <property type="protein sequence ID" value="PVM75706.1"/>
    <property type="molecule type" value="Genomic_DNA"/>
</dbReference>
<evidence type="ECO:0000256" key="1">
    <source>
        <dbReference type="SAM" id="Phobius"/>
    </source>
</evidence>
<feature type="transmembrane region" description="Helical" evidence="1">
    <location>
        <begin position="75"/>
        <end position="94"/>
    </location>
</feature>